<organism evidence="2 3">
    <name type="scientific">Kineococcus halophytocola</name>
    <dbReference type="NCBI Taxonomy" id="3234027"/>
    <lineage>
        <taxon>Bacteria</taxon>
        <taxon>Bacillati</taxon>
        <taxon>Actinomycetota</taxon>
        <taxon>Actinomycetes</taxon>
        <taxon>Kineosporiales</taxon>
        <taxon>Kineosporiaceae</taxon>
        <taxon>Kineococcus</taxon>
    </lineage>
</organism>
<dbReference type="InterPro" id="IPR025962">
    <property type="entry name" value="SdpI/YhfL"/>
</dbReference>
<keyword evidence="1" id="KW-1133">Transmembrane helix</keyword>
<name>A0ABV4H613_9ACTN</name>
<dbReference type="Proteomes" id="UP001565927">
    <property type="component" value="Unassembled WGS sequence"/>
</dbReference>
<accession>A0ABV4H613</accession>
<feature type="transmembrane region" description="Helical" evidence="1">
    <location>
        <begin position="6"/>
        <end position="24"/>
    </location>
</feature>
<proteinExistence type="predicted"/>
<evidence type="ECO:0000313" key="3">
    <source>
        <dbReference type="Proteomes" id="UP001565927"/>
    </source>
</evidence>
<protein>
    <submittedName>
        <fullName evidence="2">SdpI family protein</fullName>
    </submittedName>
</protein>
<keyword evidence="1" id="KW-0812">Transmembrane</keyword>
<evidence type="ECO:0000313" key="2">
    <source>
        <dbReference type="EMBL" id="MEZ0167021.1"/>
    </source>
</evidence>
<dbReference type="EMBL" id="JBGFTU010000041">
    <property type="protein sequence ID" value="MEZ0167021.1"/>
    <property type="molecule type" value="Genomic_DNA"/>
</dbReference>
<keyword evidence="3" id="KW-1185">Reference proteome</keyword>
<sequence length="127" mass="13495">MGKFGYLSALLVLALLMAYSLWQLQPSRMNKLGRNSWVGMRSDATTRSDAAWLAAHKSSWPLSKIAGTVGIAVVLSAALAILVVPPSAVEPVAAVAIIGGIATYTALLVFAFIRAQKAAERVNRNKD</sequence>
<comment type="caution">
    <text evidence="2">The sequence shown here is derived from an EMBL/GenBank/DDBJ whole genome shotgun (WGS) entry which is preliminary data.</text>
</comment>
<feature type="transmembrane region" description="Helical" evidence="1">
    <location>
        <begin position="65"/>
        <end position="85"/>
    </location>
</feature>
<dbReference type="RefSeq" id="WP_370443226.1">
    <property type="nucleotide sequence ID" value="NZ_JBGFTU010000041.1"/>
</dbReference>
<keyword evidence="1" id="KW-0472">Membrane</keyword>
<dbReference type="Pfam" id="PF13630">
    <property type="entry name" value="SdpI"/>
    <property type="match status" value="1"/>
</dbReference>
<feature type="transmembrane region" description="Helical" evidence="1">
    <location>
        <begin position="91"/>
        <end position="113"/>
    </location>
</feature>
<evidence type="ECO:0000256" key="1">
    <source>
        <dbReference type="SAM" id="Phobius"/>
    </source>
</evidence>
<gene>
    <name evidence="2" type="ORF">AB2L27_19890</name>
</gene>
<reference evidence="2 3" key="1">
    <citation type="submission" date="2024-07" db="EMBL/GenBank/DDBJ databases">
        <authorList>
            <person name="Thanompreechachai J."/>
            <person name="Duangmal K."/>
        </authorList>
    </citation>
    <scope>NUCLEOTIDE SEQUENCE [LARGE SCALE GENOMIC DNA]</scope>
    <source>
        <strain evidence="2 3">LSe6-4</strain>
    </source>
</reference>